<evidence type="ECO:0000256" key="1">
    <source>
        <dbReference type="SAM" id="MobiDB-lite"/>
    </source>
</evidence>
<organism evidence="3 4">
    <name type="scientific">Lingula anatina</name>
    <name type="common">Brachiopod</name>
    <name type="synonym">Lingula unguis</name>
    <dbReference type="NCBI Taxonomy" id="7574"/>
    <lineage>
        <taxon>Eukaryota</taxon>
        <taxon>Metazoa</taxon>
        <taxon>Spiralia</taxon>
        <taxon>Lophotrochozoa</taxon>
        <taxon>Brachiopoda</taxon>
        <taxon>Linguliformea</taxon>
        <taxon>Lingulata</taxon>
        <taxon>Lingulida</taxon>
        <taxon>Linguloidea</taxon>
        <taxon>Lingulidae</taxon>
        <taxon>Lingula</taxon>
    </lineage>
</organism>
<protein>
    <submittedName>
        <fullName evidence="4">Cell wall adhesin EAP1 isoform X1</fullName>
    </submittedName>
</protein>
<feature type="region of interest" description="Disordered" evidence="1">
    <location>
        <begin position="254"/>
        <end position="308"/>
    </location>
</feature>
<keyword evidence="2" id="KW-0472">Membrane</keyword>
<feature type="compositionally biased region" description="Low complexity" evidence="1">
    <location>
        <begin position="452"/>
        <end position="467"/>
    </location>
</feature>
<sequence>MLVTLQSSHNARGSGEELFNARNRVKAKMAYYLIDSKSGVVRTGELAEILSKAQEQNLIKSAARLCTCQPGTCTCTAPSASRSRKCLKVRVDTEKNASAGLGEKRGRWPRNNVGACCAMLILCLVVIALAMVMYAARSALFPNARSLNYLIGNGIKVADSCSDVGVGMSCATPCESAAYSVCPLGYQEQGLPPAVLTCPWGSVCSPAREGVVGCVPRDTCAVSGEARLHGATYGPVKALAPGTVRSPVITIGRLNELAPPPKEANRGQHPEPGHDIPPNASPNDLPAEKPQRTKETGQFVPEKAKERKPVSVGLGIFARVGDIPVIGWQHNLQPKTPRKPTKPADPGHEMPTAPGQPNKPGLPEQPEKPVAPEQPEKPVAPGQPEKPVAPGQPEKPVAPGQPEKPIAPEQPGKPIAPEQPEKPVVPGQPDKPGLPEHRTATNPEQPKQPIASNQPQQPQNPSEGQSGEIDKRKIPVKPANKSPDSFVIIKGILG</sequence>
<gene>
    <name evidence="4" type="primary">LOC106177517</name>
</gene>
<accession>A0A1S3JZP9</accession>
<dbReference type="PANTHER" id="PTHR10068">
    <property type="entry name" value="BONE MARROW PROTEOGLYCAN"/>
    <property type="match status" value="1"/>
</dbReference>
<evidence type="ECO:0000313" key="3">
    <source>
        <dbReference type="Proteomes" id="UP000085678"/>
    </source>
</evidence>
<proteinExistence type="predicted"/>
<evidence type="ECO:0000256" key="2">
    <source>
        <dbReference type="SAM" id="Phobius"/>
    </source>
</evidence>
<dbReference type="InParanoid" id="A0A1S3JZP9"/>
<feature type="transmembrane region" description="Helical" evidence="2">
    <location>
        <begin position="113"/>
        <end position="136"/>
    </location>
</feature>
<dbReference type="AlphaFoldDB" id="A0A1S3JZP9"/>
<evidence type="ECO:0000313" key="4">
    <source>
        <dbReference type="RefSeq" id="XP_013415767.1"/>
    </source>
</evidence>
<dbReference type="PANTHER" id="PTHR10068:SF14">
    <property type="entry name" value="CELL WALL ADHESIN EAP1"/>
    <property type="match status" value="1"/>
</dbReference>
<dbReference type="RefSeq" id="XP_013415767.1">
    <property type="nucleotide sequence ID" value="XM_013560313.1"/>
</dbReference>
<feature type="compositionally biased region" description="Basic and acidic residues" evidence="1">
    <location>
        <begin position="263"/>
        <end position="274"/>
    </location>
</feature>
<keyword evidence="2" id="KW-1133">Transmembrane helix</keyword>
<name>A0A1S3JZP9_LINAN</name>
<dbReference type="GeneID" id="106177517"/>
<dbReference type="OrthoDB" id="5920259at2759"/>
<reference evidence="4" key="1">
    <citation type="submission" date="2025-08" db="UniProtKB">
        <authorList>
            <consortium name="RefSeq"/>
        </authorList>
    </citation>
    <scope>IDENTIFICATION</scope>
    <source>
        <tissue evidence="4">Gonads</tissue>
    </source>
</reference>
<feature type="region of interest" description="Disordered" evidence="1">
    <location>
        <begin position="328"/>
        <end position="494"/>
    </location>
</feature>
<keyword evidence="2" id="KW-0812">Transmembrane</keyword>
<dbReference type="KEGG" id="lak:106177517"/>
<dbReference type="Proteomes" id="UP000085678">
    <property type="component" value="Unplaced"/>
</dbReference>
<keyword evidence="3" id="KW-1185">Reference proteome</keyword>
<feature type="compositionally biased region" description="Basic and acidic residues" evidence="1">
    <location>
        <begin position="286"/>
        <end position="295"/>
    </location>
</feature>
<dbReference type="STRING" id="7574.A0A1S3JZP9"/>